<feature type="non-terminal residue" evidence="1">
    <location>
        <position position="108"/>
    </location>
</feature>
<organism evidence="1 2">
    <name type="scientific">Stegodyphus mimosarum</name>
    <name type="common">African social velvet spider</name>
    <dbReference type="NCBI Taxonomy" id="407821"/>
    <lineage>
        <taxon>Eukaryota</taxon>
        <taxon>Metazoa</taxon>
        <taxon>Ecdysozoa</taxon>
        <taxon>Arthropoda</taxon>
        <taxon>Chelicerata</taxon>
        <taxon>Arachnida</taxon>
        <taxon>Araneae</taxon>
        <taxon>Araneomorphae</taxon>
        <taxon>Entelegynae</taxon>
        <taxon>Eresoidea</taxon>
        <taxon>Eresidae</taxon>
        <taxon>Stegodyphus</taxon>
    </lineage>
</organism>
<proteinExistence type="predicted"/>
<accession>A0A087TGF7</accession>
<dbReference type="Proteomes" id="UP000054359">
    <property type="component" value="Unassembled WGS sequence"/>
</dbReference>
<evidence type="ECO:0000313" key="2">
    <source>
        <dbReference type="Proteomes" id="UP000054359"/>
    </source>
</evidence>
<reference evidence="1 2" key="1">
    <citation type="submission" date="2013-11" db="EMBL/GenBank/DDBJ databases">
        <title>Genome sequencing of Stegodyphus mimosarum.</title>
        <authorList>
            <person name="Bechsgaard J."/>
        </authorList>
    </citation>
    <scope>NUCLEOTIDE SEQUENCE [LARGE SCALE GENOMIC DNA]</scope>
</reference>
<sequence length="108" mass="12583">MFVQDRYSSFNCTTRCSENHRKLCGRFCLNGCISNIPCVVSTTMMTCINDMTEVNRTQMVRKSELLILKQLPSTQNMCEEWINLITRNLHIVQVGDQRNGGIDYFIFY</sequence>
<keyword evidence="2" id="KW-1185">Reference proteome</keyword>
<dbReference type="AlphaFoldDB" id="A0A087TGF7"/>
<gene>
    <name evidence="1" type="ORF">X975_00103</name>
</gene>
<dbReference type="EMBL" id="KK115106">
    <property type="protein sequence ID" value="KFM64196.1"/>
    <property type="molecule type" value="Genomic_DNA"/>
</dbReference>
<evidence type="ECO:0000313" key="1">
    <source>
        <dbReference type="EMBL" id="KFM64196.1"/>
    </source>
</evidence>
<protein>
    <submittedName>
        <fullName evidence="1">Uncharacterized protein</fullName>
    </submittedName>
</protein>
<name>A0A087TGF7_STEMI</name>